<feature type="region of interest" description="Disordered" evidence="1">
    <location>
        <begin position="57"/>
        <end position="94"/>
    </location>
</feature>
<feature type="compositionally biased region" description="Low complexity" evidence="1">
    <location>
        <begin position="83"/>
        <end position="94"/>
    </location>
</feature>
<reference evidence="2" key="1">
    <citation type="journal article" date="2022" name="Int. J. Mol. Sci.">
        <title>Draft Genome of Tanacetum Coccineum: Genomic Comparison of Closely Related Tanacetum-Family Plants.</title>
        <authorList>
            <person name="Yamashiro T."/>
            <person name="Shiraishi A."/>
            <person name="Nakayama K."/>
            <person name="Satake H."/>
        </authorList>
    </citation>
    <scope>NUCLEOTIDE SEQUENCE</scope>
</reference>
<proteinExistence type="predicted"/>
<dbReference type="Proteomes" id="UP001151760">
    <property type="component" value="Unassembled WGS sequence"/>
</dbReference>
<gene>
    <name evidence="2" type="ORF">Tco_0705609</name>
</gene>
<reference evidence="2" key="2">
    <citation type="submission" date="2022-01" db="EMBL/GenBank/DDBJ databases">
        <authorList>
            <person name="Yamashiro T."/>
            <person name="Shiraishi A."/>
            <person name="Satake H."/>
            <person name="Nakayama K."/>
        </authorList>
    </citation>
    <scope>NUCLEOTIDE SEQUENCE</scope>
</reference>
<name>A0ABQ4Y732_9ASTR</name>
<protein>
    <submittedName>
        <fullName evidence="2">Uncharacterized protein</fullName>
    </submittedName>
</protein>
<dbReference type="EMBL" id="BQNB010010102">
    <property type="protein sequence ID" value="GJS72768.1"/>
    <property type="molecule type" value="Genomic_DNA"/>
</dbReference>
<comment type="caution">
    <text evidence="2">The sequence shown here is derived from an EMBL/GenBank/DDBJ whole genome shotgun (WGS) entry which is preliminary data.</text>
</comment>
<evidence type="ECO:0000313" key="2">
    <source>
        <dbReference type="EMBL" id="GJS72768.1"/>
    </source>
</evidence>
<accession>A0ABQ4Y732</accession>
<evidence type="ECO:0000313" key="3">
    <source>
        <dbReference type="Proteomes" id="UP001151760"/>
    </source>
</evidence>
<sequence>MADLIQNNLALEERLDKQGTRLYNLENLNIPHKVSQAVDEIVTDAVDWAMQSLLRAGICPRTPPGSPPSKPPPPPPPAGTSGGKALSSSKTAASASQSLDWTTFDTIYESAGAYETQELSPNDSLMHDDSIPEEQRKDQRLLNLPGPFFLPTSKMFKTIGLLRWLQLMSPQLRTRYLRRPEITTFMKWYCRQVNKTELTQPDFKGQSYEVVKDFYLDVIHLQFQMEKCHKMLIDQVHWANPEGDQVKINVNRPLPLGGPPVPEQMWIDDVCTYDVSEKYGISHWWFTRQKFYIYRHDSPSRRKDVKTHMRILSVIRIKAYFRYGYDYLSEIVLRRADHQEHTIAEKDFKNMYPSDFEDLDLLLLQGHLDHLFGSDKQMLSTAVKLWTRNLFKHDYTIIESPRAVVFSVNNNERKIMQFNEIYKFSDGTLTRILETLDYRVKEFKIKRLNPGMNTRFWTEKDVTRSKEFIMAIERRQKTRRIYRNLECFIGGCVLDIDYRLLQRTE</sequence>
<keyword evidence="3" id="KW-1185">Reference proteome</keyword>
<organism evidence="2 3">
    <name type="scientific">Tanacetum coccineum</name>
    <dbReference type="NCBI Taxonomy" id="301880"/>
    <lineage>
        <taxon>Eukaryota</taxon>
        <taxon>Viridiplantae</taxon>
        <taxon>Streptophyta</taxon>
        <taxon>Embryophyta</taxon>
        <taxon>Tracheophyta</taxon>
        <taxon>Spermatophyta</taxon>
        <taxon>Magnoliopsida</taxon>
        <taxon>eudicotyledons</taxon>
        <taxon>Gunneridae</taxon>
        <taxon>Pentapetalae</taxon>
        <taxon>asterids</taxon>
        <taxon>campanulids</taxon>
        <taxon>Asterales</taxon>
        <taxon>Asteraceae</taxon>
        <taxon>Asteroideae</taxon>
        <taxon>Anthemideae</taxon>
        <taxon>Anthemidinae</taxon>
        <taxon>Tanacetum</taxon>
    </lineage>
</organism>
<feature type="compositionally biased region" description="Pro residues" evidence="1">
    <location>
        <begin position="61"/>
        <end position="78"/>
    </location>
</feature>
<evidence type="ECO:0000256" key="1">
    <source>
        <dbReference type="SAM" id="MobiDB-lite"/>
    </source>
</evidence>